<sequence>MESSNSKGKEFGDPLAITAATNDQLQFLLFQIQGSLQQILEHLQAQSHDSQQPQKNERKSSRETPSLKHENDKTNCPNSQAQRELDKFIRATNKETTTNLNHPNVQQYHQQADLTLDDNELLLFIAVKIIKHPININDFSSMWLINTQESSDEILLLIDHLRSNENFTAESILEMLTAVLCLFGKDPTLLTEIRGELKEFEENFDKNLPNHAALIDKQLKILFLFMRLYRKSVFIYARKSYKEENLKNEAFVEWLCMNNDKIGNQLFELGKNEAAISFVNAARWLTNVQSLEKELATVELAILLTLPTSMKDKVKSLKDLHRKNNLYSDTVKNEFLSQFKLPWINPWRQPNFMHLIRAKTGRNVLLNVVINLKNIFIEQMINLKIEHNDQLGPDENRMVHRKVFFSSYLAMNKREFDEIRNQKLDEARNKAINYLTECLHALHSLEDEA</sequence>
<name>A0ABD2J7Y0_9BILA</name>
<comment type="caution">
    <text evidence="2">The sequence shown here is derived from an EMBL/GenBank/DDBJ whole genome shotgun (WGS) entry which is preliminary data.</text>
</comment>
<evidence type="ECO:0000313" key="3">
    <source>
        <dbReference type="Proteomes" id="UP001620626"/>
    </source>
</evidence>
<protein>
    <submittedName>
        <fullName evidence="2">Uncharacterized protein</fullName>
    </submittedName>
</protein>
<proteinExistence type="predicted"/>
<feature type="compositionally biased region" description="Basic and acidic residues" evidence="1">
    <location>
        <begin position="55"/>
        <end position="73"/>
    </location>
</feature>
<accession>A0ABD2J7Y0</accession>
<feature type="region of interest" description="Disordered" evidence="1">
    <location>
        <begin position="45"/>
        <end position="81"/>
    </location>
</feature>
<gene>
    <name evidence="2" type="ORF">niasHT_033194</name>
</gene>
<reference evidence="2 3" key="1">
    <citation type="submission" date="2024-10" db="EMBL/GenBank/DDBJ databases">
        <authorList>
            <person name="Kim D."/>
        </authorList>
    </citation>
    <scope>NUCLEOTIDE SEQUENCE [LARGE SCALE GENOMIC DNA]</scope>
    <source>
        <strain evidence="2">BH-2024</strain>
    </source>
</reference>
<dbReference type="AlphaFoldDB" id="A0ABD2J7Y0"/>
<keyword evidence="3" id="KW-1185">Reference proteome</keyword>
<evidence type="ECO:0000313" key="2">
    <source>
        <dbReference type="EMBL" id="KAL3086662.1"/>
    </source>
</evidence>
<organism evidence="2 3">
    <name type="scientific">Heterodera trifolii</name>
    <dbReference type="NCBI Taxonomy" id="157864"/>
    <lineage>
        <taxon>Eukaryota</taxon>
        <taxon>Metazoa</taxon>
        <taxon>Ecdysozoa</taxon>
        <taxon>Nematoda</taxon>
        <taxon>Chromadorea</taxon>
        <taxon>Rhabditida</taxon>
        <taxon>Tylenchina</taxon>
        <taxon>Tylenchomorpha</taxon>
        <taxon>Tylenchoidea</taxon>
        <taxon>Heteroderidae</taxon>
        <taxon>Heteroderinae</taxon>
        <taxon>Heterodera</taxon>
    </lineage>
</organism>
<dbReference type="Proteomes" id="UP001620626">
    <property type="component" value="Unassembled WGS sequence"/>
</dbReference>
<dbReference type="EMBL" id="JBICBT010001036">
    <property type="protein sequence ID" value="KAL3086662.1"/>
    <property type="molecule type" value="Genomic_DNA"/>
</dbReference>
<feature type="compositionally biased region" description="Polar residues" evidence="1">
    <location>
        <begin position="45"/>
        <end position="54"/>
    </location>
</feature>
<evidence type="ECO:0000256" key="1">
    <source>
        <dbReference type="SAM" id="MobiDB-lite"/>
    </source>
</evidence>